<dbReference type="InterPro" id="IPR039663">
    <property type="entry name" value="AIP/AIPL1/TTC9"/>
</dbReference>
<feature type="region of interest" description="Disordered" evidence="3">
    <location>
        <begin position="420"/>
        <end position="456"/>
    </location>
</feature>
<dbReference type="PANTHER" id="PTHR11242">
    <property type="entry name" value="ARYL HYDROCARBON RECEPTOR INTERACTING PROTEIN RELATED"/>
    <property type="match status" value="1"/>
</dbReference>
<dbReference type="Pfam" id="PF25402">
    <property type="entry name" value="PH_28"/>
    <property type="match status" value="1"/>
</dbReference>
<dbReference type="VEuPathDB" id="TriTrypDB:LdBPK_363700.1"/>
<dbReference type="PANTHER" id="PTHR11242:SF0">
    <property type="entry name" value="TPR_REGION DOMAIN-CONTAINING PROTEIN"/>
    <property type="match status" value="1"/>
</dbReference>
<feature type="compositionally biased region" description="Low complexity" evidence="3">
    <location>
        <begin position="268"/>
        <end position="282"/>
    </location>
</feature>
<accession>A0A504WZF4</accession>
<gene>
    <name evidence="5" type="ORF">CGC20_28140</name>
</gene>
<dbReference type="VEuPathDB" id="TriTrypDB:LdCL_360044100"/>
<evidence type="ECO:0000256" key="1">
    <source>
        <dbReference type="ARBA" id="ARBA00022737"/>
    </source>
</evidence>
<comment type="caution">
    <text evidence="5">The sequence shown here is derived from an EMBL/GenBank/DDBJ whole genome shotgun (WGS) entry which is preliminary data.</text>
</comment>
<dbReference type="PROSITE" id="PS51257">
    <property type="entry name" value="PROKAR_LIPOPROTEIN"/>
    <property type="match status" value="1"/>
</dbReference>
<dbReference type="InterPro" id="IPR057418">
    <property type="entry name" value="PH-like_kinetoplastida"/>
</dbReference>
<dbReference type="InterPro" id="IPR011990">
    <property type="entry name" value="TPR-like_helical_dom_sf"/>
</dbReference>
<feature type="compositionally biased region" description="Polar residues" evidence="3">
    <location>
        <begin position="659"/>
        <end position="668"/>
    </location>
</feature>
<dbReference type="EMBL" id="RHLD01000002">
    <property type="protein sequence ID" value="TPP42086.1"/>
    <property type="molecule type" value="Genomic_DNA"/>
</dbReference>
<dbReference type="VEuPathDB" id="TriTrypDB:LDHU3_36.5000"/>
<keyword evidence="1" id="KW-0677">Repeat</keyword>
<dbReference type="VEuPathDB" id="TriTrypDB:LDHU3_36.4990"/>
<evidence type="ECO:0000256" key="3">
    <source>
        <dbReference type="SAM" id="MobiDB-lite"/>
    </source>
</evidence>
<feature type="region of interest" description="Disordered" evidence="3">
    <location>
        <begin position="732"/>
        <end position="812"/>
    </location>
</feature>
<evidence type="ECO:0000313" key="5">
    <source>
        <dbReference type="EMBL" id="TPP42086.1"/>
    </source>
</evidence>
<dbReference type="VEuPathDB" id="TriTrypDB:LdBPK_363710.1"/>
<feature type="compositionally biased region" description="Basic and acidic residues" evidence="3">
    <location>
        <begin position="777"/>
        <end position="790"/>
    </location>
</feature>
<name>A0A504WZF4_LEIDO</name>
<feature type="compositionally biased region" description="Low complexity" evidence="3">
    <location>
        <begin position="589"/>
        <end position="602"/>
    </location>
</feature>
<feature type="compositionally biased region" description="Polar residues" evidence="3">
    <location>
        <begin position="443"/>
        <end position="456"/>
    </location>
</feature>
<feature type="region of interest" description="Disordered" evidence="3">
    <location>
        <begin position="383"/>
        <end position="402"/>
    </location>
</feature>
<feature type="compositionally biased region" description="Low complexity" evidence="3">
    <location>
        <begin position="386"/>
        <end position="399"/>
    </location>
</feature>
<feature type="compositionally biased region" description="Polar residues" evidence="3">
    <location>
        <begin position="324"/>
        <end position="337"/>
    </location>
</feature>
<feature type="region of interest" description="Disordered" evidence="3">
    <location>
        <begin position="589"/>
        <end position="696"/>
    </location>
</feature>
<sequence length="1262" mass="136206">MQLQSRAPEHFSAPFFASPSSSVACESGCSLDALERLVHFTGAGADACLYAVHPAQAEGADSAVLTPTAEGLRYWLNPSVRARPTTATCEITNLGPPFFASTSTSVLRISATPLFVDGRCFPTRCVVSLATSAQRLDGVSLRPVVVTEWNLTASGAAGVCTTTVPLRTLYHLAVLISSFVPATGVEEVRLYLHLRFMGCSDGSDTHRIAAVRLRYEQLGTAAEVLPQLLQRRQRAAARVMLPPSPYDVKDHSEGRVTRAGAPLEEVEVGVTAGSSTATSSGGKDMGDDVGKGRLAGAKERRTPTSPPPSTRMRSDGGEDAAGEAQQQLLRSPPQRSATRPRAERSLSADRSSSSWIEAAGPTEGRDGPKLVCVDRVLRIPPPPPKSAAAAGSAPSLLSGPWPPRKVRTIVLAPSISPSLCSSSAGTSPRGSPLPLPSPPPTTNADSSAKAHSNTSLAGTACCREAESCDREGFDDAVDALMPLTQQNVQGRFLECTKSDERTSYPVSAAGTSSQRCRCHESSSVPRHIPSAEAREVPQTVAENRPDPHPHPFAPQQLYAHSDPAVLWAATSLLGTLPWTLASQHQSRTSTPAASVASSRAPSCDGSAQAMPTDSAKGAPCWQMRQPAPSKSFLDPGSYRNTNSHRPERTTVAAKADSAAMTQTYSTEGLWSKAAAPGGASSSLDARPRRSATADVHERRRLSTAAFPMSSSAVLSVMPSSWLRGNATVAPEAPTESAAEVKSQSSTASQRSFRSSTAPPSSRRPQYVSSPAGAADMKCMEDTVSAHDGSRNRNRPRHRSVAQSGGGHGSNNPSTFRQCVVQTFAVWKHHASRRGVGRRWLRIERLPPSPSTSAAVRFRITLDKVCIRRTDKVEVWCGLRAYHSGVIHHSKVHRAECCLVIRCNAQLVMAAELESTEAVDTVRLTMSTNQPIVKPFIYLRIPSEDAKPVEELHFNGHNEAELRHTLTRCFRQSLLSDDQKKDMARHLADKASESAKKHAQASYEIIPVTMPMRSTQYIGTSLYIDDSGAFKDLPLNYRASKLAQREIRGDAFLLSNHDDPALDEWGRVDCPLQRYEELYANPPQIAYDPSNQAQMTQAAMLRETETKKISLEDYEKAQKAKEDGNRLFAASDLPAAVQAYSMTVDLTDGRRDLLPNEEAATQLRLSALLNRCLCFTRLKKFPEAVKDAQAAAYLDPKSLKAYYRLTHALCGAQEYEAAAQACEKYAQLGGAEEDVTAMRTAVAAGEAEAKKVQKQIFSKMFRS</sequence>
<dbReference type="Proteomes" id="UP000318821">
    <property type="component" value="Unassembled WGS sequence"/>
</dbReference>
<dbReference type="SUPFAM" id="SSF48452">
    <property type="entry name" value="TPR-like"/>
    <property type="match status" value="1"/>
</dbReference>
<feature type="compositionally biased region" description="Low complexity" evidence="3">
    <location>
        <begin position="742"/>
        <end position="764"/>
    </location>
</feature>
<feature type="region of interest" description="Disordered" evidence="3">
    <location>
        <begin position="259"/>
        <end position="368"/>
    </location>
</feature>
<feature type="compositionally biased region" description="Low complexity" evidence="3">
    <location>
        <begin position="420"/>
        <end position="430"/>
    </location>
</feature>
<dbReference type="VEuPathDB" id="TriTrypDB:LdCL_360044000"/>
<feature type="compositionally biased region" description="Low complexity" evidence="3">
    <location>
        <begin position="671"/>
        <end position="682"/>
    </location>
</feature>
<evidence type="ECO:0000313" key="6">
    <source>
        <dbReference type="Proteomes" id="UP000318821"/>
    </source>
</evidence>
<reference evidence="6" key="1">
    <citation type="submission" date="2019-02" db="EMBL/GenBank/DDBJ databases">
        <title>FDA dAtabase for Regulatory Grade micrObial Sequences (FDA-ARGOS): Supporting development and validation of Infectious Disease Dx tests.</title>
        <authorList>
            <person name="Duncan R."/>
            <person name="Fisher C."/>
            <person name="Tallon L."/>
            <person name="Sadzewicz L."/>
            <person name="Sengamalay N."/>
            <person name="Ott S."/>
            <person name="Godinez A."/>
            <person name="Nagaraj S."/>
            <person name="Vavikolanu K."/>
            <person name="Vyas G."/>
            <person name="Nadendla S."/>
            <person name="Aluvathingal J."/>
            <person name="Sichtig H."/>
        </authorList>
    </citation>
    <scope>NUCLEOTIDE SEQUENCE [LARGE SCALE GENOMIC DNA]</scope>
    <source>
        <strain evidence="6">FDAARGOS_360</strain>
    </source>
</reference>
<dbReference type="Gene3D" id="1.25.40.10">
    <property type="entry name" value="Tetratricopeptide repeat domain"/>
    <property type="match status" value="1"/>
</dbReference>
<keyword evidence="2" id="KW-0802">TPR repeat</keyword>
<organism evidence="5 6">
    <name type="scientific">Leishmania donovani</name>
    <dbReference type="NCBI Taxonomy" id="5661"/>
    <lineage>
        <taxon>Eukaryota</taxon>
        <taxon>Discoba</taxon>
        <taxon>Euglenozoa</taxon>
        <taxon>Kinetoplastea</taxon>
        <taxon>Metakinetoplastina</taxon>
        <taxon>Trypanosomatida</taxon>
        <taxon>Trypanosomatidae</taxon>
        <taxon>Leishmaniinae</taxon>
        <taxon>Leishmania</taxon>
    </lineage>
</organism>
<evidence type="ECO:0000259" key="4">
    <source>
        <dbReference type="Pfam" id="PF25402"/>
    </source>
</evidence>
<dbReference type="AlphaFoldDB" id="A0A504WZF4"/>
<evidence type="ECO:0000256" key="2">
    <source>
        <dbReference type="ARBA" id="ARBA00022803"/>
    </source>
</evidence>
<feature type="compositionally biased region" description="Pro residues" evidence="3">
    <location>
        <begin position="431"/>
        <end position="441"/>
    </location>
</feature>
<feature type="domain" description="PH-like" evidence="4">
    <location>
        <begin position="821"/>
        <end position="918"/>
    </location>
</feature>
<proteinExistence type="predicted"/>
<protein>
    <recommendedName>
        <fullName evidence="4">PH-like domain-containing protein</fullName>
    </recommendedName>
</protein>
<feature type="compositionally biased region" description="Basic and acidic residues" evidence="3">
    <location>
        <begin position="284"/>
        <end position="302"/>
    </location>
</feature>